<feature type="transmembrane region" description="Helical" evidence="1">
    <location>
        <begin position="175"/>
        <end position="193"/>
    </location>
</feature>
<dbReference type="EMBL" id="LR216287">
    <property type="protein sequence ID" value="VFJ14247.1"/>
    <property type="molecule type" value="Genomic_DNA"/>
</dbReference>
<keyword evidence="1" id="KW-0812">Transmembrane</keyword>
<organism evidence="2 3">
    <name type="scientific">Candidatus Nitrosocosmicus franklandianus</name>
    <dbReference type="NCBI Taxonomy" id="1798806"/>
    <lineage>
        <taxon>Archaea</taxon>
        <taxon>Nitrososphaerota</taxon>
        <taxon>Nitrososphaeria</taxon>
        <taxon>Nitrososphaerales</taxon>
        <taxon>Nitrososphaeraceae</taxon>
        <taxon>Candidatus Nitrosocosmicus</taxon>
    </lineage>
</organism>
<evidence type="ECO:0008006" key="4">
    <source>
        <dbReference type="Google" id="ProtNLM"/>
    </source>
</evidence>
<accession>A0A484IDT2</accession>
<keyword evidence="1" id="KW-0472">Membrane</keyword>
<name>A0A484IDT2_9ARCH</name>
<evidence type="ECO:0000313" key="3">
    <source>
        <dbReference type="Proteomes" id="UP000294299"/>
    </source>
</evidence>
<evidence type="ECO:0000256" key="1">
    <source>
        <dbReference type="SAM" id="Phobius"/>
    </source>
</evidence>
<reference evidence="2 3" key="1">
    <citation type="submission" date="2019-02" db="EMBL/GenBank/DDBJ databases">
        <authorList>
            <person name="Lehtovirta-Morley E L."/>
        </authorList>
    </citation>
    <scope>NUCLEOTIDE SEQUENCE [LARGE SCALE GENOMIC DNA]</scope>
    <source>
        <strain evidence="2">NFRAN1</strain>
    </source>
</reference>
<protein>
    <recommendedName>
        <fullName evidence="4">DUF1772 domain-containing protein</fullName>
    </recommendedName>
</protein>
<evidence type="ECO:0000313" key="2">
    <source>
        <dbReference type="EMBL" id="VFJ14247.1"/>
    </source>
</evidence>
<dbReference type="KEGG" id="nfn:NFRAN_1925"/>
<feature type="transmembrane region" description="Helical" evidence="1">
    <location>
        <begin position="92"/>
        <end position="110"/>
    </location>
</feature>
<dbReference type="OrthoDB" id="381885at2157"/>
<sequence length="197" mass="22337">MIAEKFSTTGENGEDVACDENPFNQFLNKLRIMNKSFVMMFGVTTIFAWLSIISFGANIFETFIIYPNIFHDVPSSLERAMGFMVIAGPDDFFPIIGFLTLVSGIATLILTRKIKQSKYWIMGSLLVIFVGEFLFSSAYFWPKNTVMFLEGTSVHSISVLQETAKDFQTGHWLRLSMNGVAAIMSFIGMMYIFRYIS</sequence>
<keyword evidence="1" id="KW-1133">Transmembrane helix</keyword>
<dbReference type="Proteomes" id="UP000294299">
    <property type="component" value="Chromosome NFRAN"/>
</dbReference>
<dbReference type="GeneID" id="39421230"/>
<keyword evidence="3" id="KW-1185">Reference proteome</keyword>
<dbReference type="AlphaFoldDB" id="A0A484IDT2"/>
<feature type="transmembrane region" description="Helical" evidence="1">
    <location>
        <begin position="37"/>
        <end position="60"/>
    </location>
</feature>
<proteinExistence type="predicted"/>
<gene>
    <name evidence="2" type="ORF">NFRAN_1925</name>
</gene>
<feature type="transmembrane region" description="Helical" evidence="1">
    <location>
        <begin position="119"/>
        <end position="141"/>
    </location>
</feature>
<dbReference type="RefSeq" id="WP_134484510.1">
    <property type="nucleotide sequence ID" value="NZ_LR216287.1"/>
</dbReference>